<evidence type="ECO:0000313" key="3">
    <source>
        <dbReference type="Proteomes" id="UP001248536"/>
    </source>
</evidence>
<dbReference type="RefSeq" id="WP_005538069.1">
    <property type="nucleotide sequence ID" value="NZ_BAABDY010000009.1"/>
</dbReference>
<keyword evidence="3" id="KW-1185">Reference proteome</keyword>
<evidence type="ECO:0000313" key="2">
    <source>
        <dbReference type="EMBL" id="MDS0256034.1"/>
    </source>
</evidence>
<dbReference type="Proteomes" id="UP001248536">
    <property type="component" value="Unassembled WGS sequence"/>
</dbReference>
<accession>A0ABU2F637</accession>
<protein>
    <submittedName>
        <fullName evidence="2">Uncharacterized protein</fullName>
    </submittedName>
</protein>
<name>A0ABU2F637_HALAR</name>
<gene>
    <name evidence="2" type="ORF">NC662_20255</name>
</gene>
<organism evidence="2 3">
    <name type="scientific">Haloarcula argentinensis</name>
    <dbReference type="NCBI Taxonomy" id="43776"/>
    <lineage>
        <taxon>Archaea</taxon>
        <taxon>Methanobacteriati</taxon>
        <taxon>Methanobacteriota</taxon>
        <taxon>Stenosarchaea group</taxon>
        <taxon>Halobacteria</taxon>
        <taxon>Halobacteriales</taxon>
        <taxon>Haloarculaceae</taxon>
        <taxon>Haloarcula</taxon>
    </lineage>
</organism>
<feature type="region of interest" description="Disordered" evidence="1">
    <location>
        <begin position="19"/>
        <end position="53"/>
    </location>
</feature>
<dbReference type="EMBL" id="JAMQCP010000007">
    <property type="protein sequence ID" value="MDS0256034.1"/>
    <property type="molecule type" value="Genomic_DNA"/>
</dbReference>
<proteinExistence type="predicted"/>
<comment type="caution">
    <text evidence="2">The sequence shown here is derived from an EMBL/GenBank/DDBJ whole genome shotgun (WGS) entry which is preliminary data.</text>
</comment>
<evidence type="ECO:0000256" key="1">
    <source>
        <dbReference type="SAM" id="MobiDB-lite"/>
    </source>
</evidence>
<sequence length="174" mass="19568">MTEEVDFLIERIREEYGAGSLPAGMRPAGEDPPPLALIDRQDVEDEDDIEQRKSELRRGNIVSIASVDESSTPIGTEYDHDIERVAGIRIEGLTADKYGYVDESGDSGAPWSSLVRVIRRAILRVRSFPDTGTPSIDYTHLELTNAAPQSQTWSDYYRYDVDVLFDGFERLPDI</sequence>
<reference evidence="2 3" key="1">
    <citation type="submission" date="2022-06" db="EMBL/GenBank/DDBJ databases">
        <title>Haloarcula sp. a new haloarchaeum isolate from saline soil.</title>
        <authorList>
            <person name="Strakova D."/>
            <person name="Galisteo C."/>
            <person name="Sanchez-Porro C."/>
            <person name="Ventosa A."/>
        </authorList>
    </citation>
    <scope>NUCLEOTIDE SEQUENCE [LARGE SCALE GENOMIC DNA]</scope>
    <source>
        <strain evidence="2 3">JCM 15760</strain>
    </source>
</reference>